<gene>
    <name evidence="1" type="ordered locus">CJA_2216</name>
</gene>
<dbReference type="Gene3D" id="2.40.30.160">
    <property type="match status" value="1"/>
</dbReference>
<evidence type="ECO:0000313" key="1">
    <source>
        <dbReference type="EMBL" id="ACE84917.1"/>
    </source>
</evidence>
<organism evidence="1 2">
    <name type="scientific">Cellvibrio japonicus (strain Ueda107)</name>
    <name type="common">Pseudomonas fluorescens subsp. cellulosa</name>
    <dbReference type="NCBI Taxonomy" id="498211"/>
    <lineage>
        <taxon>Bacteria</taxon>
        <taxon>Pseudomonadati</taxon>
        <taxon>Pseudomonadota</taxon>
        <taxon>Gammaproteobacteria</taxon>
        <taxon>Cellvibrionales</taxon>
        <taxon>Cellvibrionaceae</taxon>
        <taxon>Cellvibrio</taxon>
    </lineage>
</organism>
<accession>B3PJA4</accession>
<dbReference type="eggNOG" id="COG0354">
    <property type="taxonomic scope" value="Bacteria"/>
</dbReference>
<name>B3PJA4_CELJU</name>
<keyword evidence="2" id="KW-1185">Reference proteome</keyword>
<dbReference type="GO" id="GO:0016226">
    <property type="term" value="P:iron-sulfur cluster assembly"/>
    <property type="evidence" value="ECO:0007669"/>
    <property type="project" value="TreeGrafter"/>
</dbReference>
<dbReference type="InterPro" id="IPR029043">
    <property type="entry name" value="GcvT/YgfZ_C"/>
</dbReference>
<dbReference type="NCBIfam" id="TIGR03317">
    <property type="entry name" value="ygfZ_signature"/>
    <property type="match status" value="1"/>
</dbReference>
<protein>
    <recommendedName>
        <fullName evidence="3">Aminomethyltransferase folate-binding domain-containing protein</fullName>
    </recommendedName>
</protein>
<evidence type="ECO:0000313" key="2">
    <source>
        <dbReference type="Proteomes" id="UP000001036"/>
    </source>
</evidence>
<dbReference type="Proteomes" id="UP000001036">
    <property type="component" value="Chromosome"/>
</dbReference>
<dbReference type="SUPFAM" id="SSF103025">
    <property type="entry name" value="Folate-binding domain"/>
    <property type="match status" value="1"/>
</dbReference>
<dbReference type="InterPro" id="IPR045179">
    <property type="entry name" value="YgfZ/GcvT"/>
</dbReference>
<dbReference type="PANTHER" id="PTHR22602">
    <property type="entry name" value="TRANSFERASE CAF17, MITOCHONDRIAL-RELATED"/>
    <property type="match status" value="1"/>
</dbReference>
<dbReference type="PANTHER" id="PTHR22602:SF0">
    <property type="entry name" value="TRANSFERASE CAF17, MITOCHONDRIAL-RELATED"/>
    <property type="match status" value="1"/>
</dbReference>
<dbReference type="HOGENOM" id="CLU_007884_6_2_6"/>
<dbReference type="RefSeq" id="WP_012487816.1">
    <property type="nucleotide sequence ID" value="NC_010995.1"/>
</dbReference>
<proteinExistence type="predicted"/>
<evidence type="ECO:0008006" key="3">
    <source>
        <dbReference type="Google" id="ProtNLM"/>
    </source>
</evidence>
<dbReference type="Gene3D" id="3.30.70.1400">
    <property type="entry name" value="Aminomethyltransferase beta-barrel domains"/>
    <property type="match status" value="1"/>
</dbReference>
<dbReference type="KEGG" id="cja:CJA_2216"/>
<dbReference type="SUPFAM" id="SSF101790">
    <property type="entry name" value="Aminomethyltransferase beta-barrel domain"/>
    <property type="match status" value="1"/>
</dbReference>
<dbReference type="AlphaFoldDB" id="B3PJA4"/>
<dbReference type="EMBL" id="CP000934">
    <property type="protein sequence ID" value="ACE84917.1"/>
    <property type="molecule type" value="Genomic_DNA"/>
</dbReference>
<sequence length="322" mass="35706">MTTVATHAISEPFFCHLPNTGLLLVEGPDAAKFLQGQITCDIRELADQKVLLGAQCSPKGRVLLNFYAVQLQPDTIALRLPRNILEQAQISLGKYIVFSKAKLRKADDAYAIIGLHSSRLDDFSNILGTIPHEPLTWIDTPQGIIWRLDETHMELWLKSLTALAPLGQSLAEVASLRTENDWNLAQIQRGITCITPETYEQFTPQELNLTLVNGVNFRKGCYTGQEIVARLHYRGHAKRHTYRYHLTSPQAPAPGSLIVNSAGVNIGHIINIASSGNNQFELLACVTDEHINEAQLRETGEKLQQLPLPYAIPSADDKTNAE</sequence>
<reference evidence="1 2" key="1">
    <citation type="journal article" date="2008" name="J. Bacteriol.">
        <title>Insights into plant cell wall degradation from the genome sequence of the soil bacterium Cellvibrio japonicus.</title>
        <authorList>
            <person name="Deboy R.T."/>
            <person name="Mongodin E.F."/>
            <person name="Fouts D.E."/>
            <person name="Tailford L.E."/>
            <person name="Khouri H."/>
            <person name="Emerson J.B."/>
            <person name="Mohamoud Y."/>
            <person name="Watkins K."/>
            <person name="Henrissat B."/>
            <person name="Gilbert H.J."/>
            <person name="Nelson K.E."/>
        </authorList>
    </citation>
    <scope>NUCLEOTIDE SEQUENCE [LARGE SCALE GENOMIC DNA]</scope>
    <source>
        <strain evidence="1 2">Ueda107</strain>
    </source>
</reference>
<dbReference type="Gene3D" id="3.30.70.1630">
    <property type="match status" value="1"/>
</dbReference>
<dbReference type="STRING" id="498211.CJA_2216"/>
<dbReference type="InterPro" id="IPR017703">
    <property type="entry name" value="YgfZ/GCV_T_CS"/>
</dbReference>